<dbReference type="AlphaFoldDB" id="A0A9K3GRA5"/>
<comment type="caution">
    <text evidence="1">The sequence shown here is derived from an EMBL/GenBank/DDBJ whole genome shotgun (WGS) entry which is preliminary data.</text>
</comment>
<gene>
    <name evidence="1" type="ORF">KIPB_015908</name>
</gene>
<accession>A0A9K3GRA5</accession>
<organism evidence="1 2">
    <name type="scientific">Kipferlia bialata</name>
    <dbReference type="NCBI Taxonomy" id="797122"/>
    <lineage>
        <taxon>Eukaryota</taxon>
        <taxon>Metamonada</taxon>
        <taxon>Carpediemonas-like organisms</taxon>
        <taxon>Kipferlia</taxon>
    </lineage>
</organism>
<evidence type="ECO:0000313" key="1">
    <source>
        <dbReference type="EMBL" id="GIQ92248.1"/>
    </source>
</evidence>
<keyword evidence="2" id="KW-1185">Reference proteome</keyword>
<evidence type="ECO:0000313" key="2">
    <source>
        <dbReference type="Proteomes" id="UP000265618"/>
    </source>
</evidence>
<protein>
    <submittedName>
        <fullName evidence="1">Uncharacterized protein</fullName>
    </submittedName>
</protein>
<name>A0A9K3GRA5_9EUKA</name>
<dbReference type="Proteomes" id="UP000265618">
    <property type="component" value="Unassembled WGS sequence"/>
</dbReference>
<feature type="non-terminal residue" evidence="1">
    <location>
        <position position="1"/>
    </location>
</feature>
<proteinExistence type="predicted"/>
<sequence>AVLSFITYALYPQIAKPKGRSLAQVTMRPAIQVTMRPAIQV</sequence>
<reference evidence="1 2" key="1">
    <citation type="journal article" date="2018" name="PLoS ONE">
        <title>The draft genome of Kipferlia bialata reveals reductive genome evolution in fornicate parasites.</title>
        <authorList>
            <person name="Tanifuji G."/>
            <person name="Takabayashi S."/>
            <person name="Kume K."/>
            <person name="Takagi M."/>
            <person name="Nakayama T."/>
            <person name="Kamikawa R."/>
            <person name="Inagaki Y."/>
            <person name="Hashimoto T."/>
        </authorList>
    </citation>
    <scope>NUCLEOTIDE SEQUENCE [LARGE SCALE GENOMIC DNA]</scope>
    <source>
        <strain evidence="1">NY0173</strain>
    </source>
</reference>
<dbReference type="EMBL" id="BDIP01009274">
    <property type="protein sequence ID" value="GIQ92248.1"/>
    <property type="molecule type" value="Genomic_DNA"/>
</dbReference>